<organism evidence="1 2">
    <name type="scientific">Pseudomonas quercus</name>
    <dbReference type="NCBI Taxonomy" id="2722792"/>
    <lineage>
        <taxon>Bacteria</taxon>
        <taxon>Pseudomonadati</taxon>
        <taxon>Pseudomonadota</taxon>
        <taxon>Gammaproteobacteria</taxon>
        <taxon>Pseudomonadales</taxon>
        <taxon>Pseudomonadaceae</taxon>
        <taxon>Pseudomonas</taxon>
    </lineage>
</organism>
<dbReference type="PANTHER" id="PTHR31793">
    <property type="entry name" value="4-HYDROXYBENZOYL-COA THIOESTERASE FAMILY MEMBER"/>
    <property type="match status" value="1"/>
</dbReference>
<dbReference type="PANTHER" id="PTHR31793:SF2">
    <property type="entry name" value="BLR1345 PROTEIN"/>
    <property type="match status" value="1"/>
</dbReference>
<dbReference type="Proteomes" id="UP000746535">
    <property type="component" value="Unassembled WGS sequence"/>
</dbReference>
<dbReference type="InterPro" id="IPR029069">
    <property type="entry name" value="HotDog_dom_sf"/>
</dbReference>
<dbReference type="InterPro" id="IPR050563">
    <property type="entry name" value="4-hydroxybenzoyl-CoA_TE"/>
</dbReference>
<comment type="caution">
    <text evidence="1">The sequence shown here is derived from an EMBL/GenBank/DDBJ whole genome shotgun (WGS) entry which is preliminary data.</text>
</comment>
<gene>
    <name evidence="1" type="ORF">HBH25_15955</name>
</gene>
<protein>
    <submittedName>
        <fullName evidence="1">Thioesterase</fullName>
    </submittedName>
</protein>
<dbReference type="EMBL" id="JAAVJI010000010">
    <property type="protein sequence ID" value="NJP02343.1"/>
    <property type="molecule type" value="Genomic_DNA"/>
</dbReference>
<dbReference type="SUPFAM" id="SSF54637">
    <property type="entry name" value="Thioesterase/thiol ester dehydrase-isomerase"/>
    <property type="match status" value="1"/>
</dbReference>
<accession>A0ABX0YK06</accession>
<sequence>MSEPLITEPLITWQGEVAAEWTDYNGHLRDAFYLLLFSYGTDGFMDRIGLDEAGRQVTGCSLFTLECHLNFLHEVKQGEAVEVHTRVLAHDHKRVHLYHSLHRPGGGEALAASEQMLLHVTLDGPRSAPFAQHASEMLNHLYQQQAAFAPPPWAGRVIALAPRQG</sequence>
<proteinExistence type="predicted"/>
<keyword evidence="2" id="KW-1185">Reference proteome</keyword>
<name>A0ABX0YK06_9PSED</name>
<evidence type="ECO:0000313" key="1">
    <source>
        <dbReference type="EMBL" id="NJP02343.1"/>
    </source>
</evidence>
<dbReference type="CDD" id="cd00586">
    <property type="entry name" value="4HBT"/>
    <property type="match status" value="1"/>
</dbReference>
<reference evidence="1 2" key="1">
    <citation type="submission" date="2020-03" db="EMBL/GenBank/DDBJ databases">
        <authorList>
            <person name="Wang L."/>
            <person name="He N."/>
            <person name="Li Y."/>
            <person name="Fang Y."/>
            <person name="Zhang F."/>
        </authorList>
    </citation>
    <scope>NUCLEOTIDE SEQUENCE [LARGE SCALE GENOMIC DNA]</scope>
    <source>
        <strain evidence="2">hsmgli-8</strain>
    </source>
</reference>
<evidence type="ECO:0000313" key="2">
    <source>
        <dbReference type="Proteomes" id="UP000746535"/>
    </source>
</evidence>
<dbReference type="Gene3D" id="3.10.129.10">
    <property type="entry name" value="Hotdog Thioesterase"/>
    <property type="match status" value="1"/>
</dbReference>
<dbReference type="Pfam" id="PF13279">
    <property type="entry name" value="4HBT_2"/>
    <property type="match status" value="1"/>
</dbReference>